<feature type="region of interest" description="Disordered" evidence="1">
    <location>
        <begin position="142"/>
        <end position="192"/>
    </location>
</feature>
<gene>
    <name evidence="2" type="ORF">Klosneuvirus_3_9</name>
</gene>
<evidence type="ECO:0000256" key="1">
    <source>
        <dbReference type="SAM" id="MobiDB-lite"/>
    </source>
</evidence>
<protein>
    <submittedName>
        <fullName evidence="2">Uncharacterized protein</fullName>
    </submittedName>
</protein>
<dbReference type="Gene3D" id="1.10.287.1490">
    <property type="match status" value="1"/>
</dbReference>
<evidence type="ECO:0000313" key="2">
    <source>
        <dbReference type="EMBL" id="ARF11874.1"/>
    </source>
</evidence>
<proteinExistence type="predicted"/>
<organism evidence="2">
    <name type="scientific">Klosneuvirus KNV1</name>
    <dbReference type="NCBI Taxonomy" id="1977640"/>
    <lineage>
        <taxon>Viruses</taxon>
        <taxon>Varidnaviria</taxon>
        <taxon>Bamfordvirae</taxon>
        <taxon>Nucleocytoviricota</taxon>
        <taxon>Megaviricetes</taxon>
        <taxon>Imitervirales</taxon>
        <taxon>Mimiviridae</taxon>
        <taxon>Klosneuvirinae</taxon>
        <taxon>Klosneuvirus</taxon>
    </lineage>
</organism>
<name>A0A1V0SJQ9_9VIRU</name>
<reference evidence="2" key="1">
    <citation type="journal article" date="2017" name="Science">
        <title>Giant viruses with an expanded complement of translation system components.</title>
        <authorList>
            <person name="Schulz F."/>
            <person name="Yutin N."/>
            <person name="Ivanova N.N."/>
            <person name="Ortega D.R."/>
            <person name="Lee T.K."/>
            <person name="Vierheilig J."/>
            <person name="Daims H."/>
            <person name="Horn M."/>
            <person name="Wagner M."/>
            <person name="Jensen G.J."/>
            <person name="Kyrpides N.C."/>
            <person name="Koonin E.V."/>
            <person name="Woyke T."/>
        </authorList>
    </citation>
    <scope>NUCLEOTIDE SEQUENCE</scope>
    <source>
        <strain evidence="2">KNV1</strain>
    </source>
</reference>
<sequence length="247" mass="29555">MATAKRSYAGAFGSLPYIPNKKLRTPIEDNISDLRQQNHDMFLLLQAQDEFMKTKEGSPPQLTPIIEHKKYVKDLEEKYNTLNNELAQLQYKLKSKDLTITSYKNQLEEVRKENTSLQEKYNDINQILVLRQQKSGIYKEQMKQKEEQMKQKEEQMKQKEEQMKQKEEQMKQKEEQMKQREEQMKQKEDDLNDRQTKFTQQLTKCNQEMIKVGNEIYNFVWHQSSEMGVDNNGIKELKPFQIFATEK</sequence>
<dbReference type="SUPFAM" id="SSF57997">
    <property type="entry name" value="Tropomyosin"/>
    <property type="match status" value="1"/>
</dbReference>
<accession>A0A1V0SJQ9</accession>
<dbReference type="EMBL" id="KY684110">
    <property type="protein sequence ID" value="ARF11874.1"/>
    <property type="molecule type" value="Genomic_DNA"/>
</dbReference>